<dbReference type="AlphaFoldDB" id="A0A8K0EKC4"/>
<dbReference type="Gene3D" id="3.90.190.10">
    <property type="entry name" value="Protein tyrosine phosphatase superfamily"/>
    <property type="match status" value="1"/>
</dbReference>
<dbReference type="SUPFAM" id="SSF52799">
    <property type="entry name" value="(Phosphotyrosine protein) phosphatases II"/>
    <property type="match status" value="1"/>
</dbReference>
<gene>
    <name evidence="1" type="primary">Hypp9065</name>
    <name evidence="1" type="ORF">BLAG_LOCUS11841</name>
</gene>
<protein>
    <submittedName>
        <fullName evidence="1">Hypp9065 protein</fullName>
    </submittedName>
</protein>
<evidence type="ECO:0000313" key="1">
    <source>
        <dbReference type="EMBL" id="CAH1251444.1"/>
    </source>
</evidence>
<dbReference type="Proteomes" id="UP000838412">
    <property type="component" value="Chromosome 19"/>
</dbReference>
<dbReference type="OrthoDB" id="9988524at2759"/>
<evidence type="ECO:0000313" key="2">
    <source>
        <dbReference type="Proteomes" id="UP000838412"/>
    </source>
</evidence>
<sequence length="86" mass="10227">MLGRKKEDILEDYHKSEEGLKSVYQELYNDVCVTYGMPESYLWARKEMMQQLFEYIDQKYGSVESYLLSIGFSMEDLEEMRGNMQG</sequence>
<organism evidence="1 2">
    <name type="scientific">Branchiostoma lanceolatum</name>
    <name type="common">Common lancelet</name>
    <name type="synonym">Amphioxus lanceolatum</name>
    <dbReference type="NCBI Taxonomy" id="7740"/>
    <lineage>
        <taxon>Eukaryota</taxon>
        <taxon>Metazoa</taxon>
        <taxon>Chordata</taxon>
        <taxon>Cephalochordata</taxon>
        <taxon>Leptocardii</taxon>
        <taxon>Amphioxiformes</taxon>
        <taxon>Branchiostomatidae</taxon>
        <taxon>Branchiostoma</taxon>
    </lineage>
</organism>
<dbReference type="InterPro" id="IPR029021">
    <property type="entry name" value="Prot-tyrosine_phosphatase-like"/>
</dbReference>
<dbReference type="GO" id="GO:0004721">
    <property type="term" value="F:phosphoprotein phosphatase activity"/>
    <property type="evidence" value="ECO:0007669"/>
    <property type="project" value="InterPro"/>
</dbReference>
<dbReference type="InterPro" id="IPR026893">
    <property type="entry name" value="Tyr/Ser_Pase_IphP-type"/>
</dbReference>
<name>A0A8K0EKC4_BRALA</name>
<accession>A0A8K0EKC4</accession>
<proteinExistence type="predicted"/>
<dbReference type="Pfam" id="PF13350">
    <property type="entry name" value="Y_phosphatase3"/>
    <property type="match status" value="1"/>
</dbReference>
<reference evidence="1" key="1">
    <citation type="submission" date="2022-01" db="EMBL/GenBank/DDBJ databases">
        <authorList>
            <person name="Braso-Vives M."/>
        </authorList>
    </citation>
    <scope>NUCLEOTIDE SEQUENCE</scope>
</reference>
<keyword evidence="2" id="KW-1185">Reference proteome</keyword>
<dbReference type="EMBL" id="OV696704">
    <property type="protein sequence ID" value="CAH1251444.1"/>
    <property type="molecule type" value="Genomic_DNA"/>
</dbReference>